<keyword evidence="1" id="KW-1133">Transmembrane helix</keyword>
<name>A0A0F9G9J4_9ZZZZ</name>
<evidence type="ECO:0000256" key="1">
    <source>
        <dbReference type="SAM" id="Phobius"/>
    </source>
</evidence>
<organism evidence="2">
    <name type="scientific">marine sediment metagenome</name>
    <dbReference type="NCBI Taxonomy" id="412755"/>
    <lineage>
        <taxon>unclassified sequences</taxon>
        <taxon>metagenomes</taxon>
        <taxon>ecological metagenomes</taxon>
    </lineage>
</organism>
<comment type="caution">
    <text evidence="2">The sequence shown here is derived from an EMBL/GenBank/DDBJ whole genome shotgun (WGS) entry which is preliminary data.</text>
</comment>
<dbReference type="EMBL" id="LAZR01018652">
    <property type="protein sequence ID" value="KKL95534.1"/>
    <property type="molecule type" value="Genomic_DNA"/>
</dbReference>
<dbReference type="AlphaFoldDB" id="A0A0F9G9J4"/>
<keyword evidence="1" id="KW-0812">Transmembrane</keyword>
<feature type="non-terminal residue" evidence="2">
    <location>
        <position position="1"/>
    </location>
</feature>
<sequence>ILVPFACHAVAPGEGGWRSRCSRQTTFLVFGMFVSWCPAFAGGYGVARVGVSLS</sequence>
<keyword evidence="1" id="KW-0472">Membrane</keyword>
<accession>A0A0F9G9J4</accession>
<evidence type="ECO:0000313" key="2">
    <source>
        <dbReference type="EMBL" id="KKL95534.1"/>
    </source>
</evidence>
<gene>
    <name evidence="2" type="ORF">LCGC14_1853610</name>
</gene>
<feature type="transmembrane region" description="Helical" evidence="1">
    <location>
        <begin position="27"/>
        <end position="47"/>
    </location>
</feature>
<reference evidence="2" key="1">
    <citation type="journal article" date="2015" name="Nature">
        <title>Complex archaea that bridge the gap between prokaryotes and eukaryotes.</title>
        <authorList>
            <person name="Spang A."/>
            <person name="Saw J.H."/>
            <person name="Jorgensen S.L."/>
            <person name="Zaremba-Niedzwiedzka K."/>
            <person name="Martijn J."/>
            <person name="Lind A.E."/>
            <person name="van Eijk R."/>
            <person name="Schleper C."/>
            <person name="Guy L."/>
            <person name="Ettema T.J."/>
        </authorList>
    </citation>
    <scope>NUCLEOTIDE SEQUENCE</scope>
</reference>
<proteinExistence type="predicted"/>
<protein>
    <submittedName>
        <fullName evidence="2">Uncharacterized protein</fullName>
    </submittedName>
</protein>